<name>A0A9J7M6J7_BRAFL</name>
<evidence type="ECO:0000256" key="7">
    <source>
        <dbReference type="SAM" id="Phobius"/>
    </source>
</evidence>
<evidence type="ECO:0000256" key="1">
    <source>
        <dbReference type="ARBA" id="ARBA00004141"/>
    </source>
</evidence>
<feature type="transmembrane region" description="Helical" evidence="7">
    <location>
        <begin position="276"/>
        <end position="296"/>
    </location>
</feature>
<feature type="transmembrane region" description="Helical" evidence="7">
    <location>
        <begin position="381"/>
        <end position="403"/>
    </location>
</feature>
<dbReference type="OrthoDB" id="28755at2759"/>
<dbReference type="Proteomes" id="UP000001554">
    <property type="component" value="Chromosome 1"/>
</dbReference>
<dbReference type="OMA" id="KWSAIIW"/>
<keyword evidence="2" id="KW-0813">Transport</keyword>
<evidence type="ECO:0000313" key="9">
    <source>
        <dbReference type="RefSeq" id="XP_035694839.1"/>
    </source>
</evidence>
<dbReference type="Gene3D" id="1.20.1250.20">
    <property type="entry name" value="MFS general substrate transporter like domains"/>
    <property type="match status" value="1"/>
</dbReference>
<dbReference type="GeneID" id="118428754"/>
<feature type="compositionally biased region" description="Polar residues" evidence="6">
    <location>
        <begin position="135"/>
        <end position="153"/>
    </location>
</feature>
<feature type="transmembrane region" description="Helical" evidence="7">
    <location>
        <begin position="249"/>
        <end position="269"/>
    </location>
</feature>
<protein>
    <submittedName>
        <fullName evidence="9">Membrane-associated transporter protein-like</fullName>
    </submittedName>
</protein>
<proteinExistence type="predicted"/>
<organism evidence="8 9">
    <name type="scientific">Branchiostoma floridae</name>
    <name type="common">Florida lancelet</name>
    <name type="synonym">Amphioxus</name>
    <dbReference type="NCBI Taxonomy" id="7739"/>
    <lineage>
        <taxon>Eukaryota</taxon>
        <taxon>Metazoa</taxon>
        <taxon>Chordata</taxon>
        <taxon>Cephalochordata</taxon>
        <taxon>Leptocardii</taxon>
        <taxon>Amphioxiformes</taxon>
        <taxon>Branchiostomatidae</taxon>
        <taxon>Branchiostoma</taxon>
    </lineage>
</organism>
<keyword evidence="4 7" id="KW-1133">Transmembrane helix</keyword>
<feature type="transmembrane region" description="Helical" evidence="7">
    <location>
        <begin position="194"/>
        <end position="215"/>
    </location>
</feature>
<evidence type="ECO:0000256" key="5">
    <source>
        <dbReference type="ARBA" id="ARBA00023136"/>
    </source>
</evidence>
<evidence type="ECO:0000256" key="6">
    <source>
        <dbReference type="SAM" id="MobiDB-lite"/>
    </source>
</evidence>
<evidence type="ECO:0000256" key="4">
    <source>
        <dbReference type="ARBA" id="ARBA00022989"/>
    </source>
</evidence>
<dbReference type="GO" id="GO:0016020">
    <property type="term" value="C:membrane"/>
    <property type="evidence" value="ECO:0000318"/>
    <property type="project" value="GO_Central"/>
</dbReference>
<dbReference type="RefSeq" id="XP_035694839.1">
    <property type="nucleotide sequence ID" value="XM_035838946.1"/>
</dbReference>
<keyword evidence="5 7" id="KW-0472">Membrane</keyword>
<evidence type="ECO:0000313" key="8">
    <source>
        <dbReference type="Proteomes" id="UP000001554"/>
    </source>
</evidence>
<reference evidence="8" key="1">
    <citation type="journal article" date="2020" name="Nat. Ecol. Evol.">
        <title>Deeply conserved synteny resolves early events in vertebrate evolution.</title>
        <authorList>
            <person name="Simakov O."/>
            <person name="Marletaz F."/>
            <person name="Yue J.X."/>
            <person name="O'Connell B."/>
            <person name="Jenkins J."/>
            <person name="Brandt A."/>
            <person name="Calef R."/>
            <person name="Tung C.H."/>
            <person name="Huang T.K."/>
            <person name="Schmutz J."/>
            <person name="Satoh N."/>
            <person name="Yu J.K."/>
            <person name="Putnam N.H."/>
            <person name="Green R.E."/>
            <person name="Rokhsar D.S."/>
        </authorList>
    </citation>
    <scope>NUCLEOTIDE SEQUENCE [LARGE SCALE GENOMIC DNA]</scope>
    <source>
        <strain evidence="8">S238N-H82</strain>
    </source>
</reference>
<dbReference type="AlphaFoldDB" id="A0A9J7M6J7"/>
<comment type="subcellular location">
    <subcellularLocation>
        <location evidence="1">Membrane</location>
        <topology evidence="1">Multi-pass membrane protein</topology>
    </subcellularLocation>
</comment>
<feature type="transmembrane region" description="Helical" evidence="7">
    <location>
        <begin position="20"/>
        <end position="40"/>
    </location>
</feature>
<evidence type="ECO:0000256" key="2">
    <source>
        <dbReference type="ARBA" id="ARBA00022448"/>
    </source>
</evidence>
<sequence length="407" mass="44249">MSGAVDWRKLGVRPGSEDLVRFGICFSIFVLCAVLNLFSIPEQPLRRSSSFENEVEDTNKDTTVRVLAVSYEEPLDRPCSSGNKGKYGSFGNGVEDTNKDTLVRVLTISYEPPLERLSASENKVLTVSTKDRPSDQQNGLEQGFGNRTNHSTQATLCQSEDKDTAGYVPSALEKSVSISIPTFCTSIVRMPGSLARLCLTQLLAWLGFMAIMLFFTDFMGRRVYGGHPQAAAGSEARRRYEEGVEMGCWGLTINAAACTVISGVADFSLRRLGLRTIYMCETLLFGVSMAGMVALVELTSEGWPFLLLCPAMGLMYSTLSIVPYRLLSQYHRNEQYITSGPDSSGRRGMGVDCALLTAQIQLSRVIIGAVMGPVVNAAGTLTVTVIMAAGLAFCAFLATAFLVQYET</sequence>
<dbReference type="InterPro" id="IPR036259">
    <property type="entry name" value="MFS_trans_sf"/>
</dbReference>
<dbReference type="PANTHER" id="PTHR19432">
    <property type="entry name" value="SUGAR TRANSPORTER"/>
    <property type="match status" value="1"/>
</dbReference>
<dbReference type="SUPFAM" id="SSF103473">
    <property type="entry name" value="MFS general substrate transporter"/>
    <property type="match status" value="1"/>
</dbReference>
<keyword evidence="3 7" id="KW-0812">Transmembrane</keyword>
<gene>
    <name evidence="9" type="primary">LOC118428754</name>
</gene>
<keyword evidence="8" id="KW-1185">Reference proteome</keyword>
<dbReference type="KEGG" id="bfo:118428754"/>
<evidence type="ECO:0000256" key="3">
    <source>
        <dbReference type="ARBA" id="ARBA00022692"/>
    </source>
</evidence>
<feature type="transmembrane region" description="Helical" evidence="7">
    <location>
        <begin position="302"/>
        <end position="322"/>
    </location>
</feature>
<dbReference type="PANTHER" id="PTHR19432:SF34">
    <property type="entry name" value="MEMBRANE-ASSOCIATED TRANSPORTER PROTEIN"/>
    <property type="match status" value="1"/>
</dbReference>
<reference evidence="9" key="2">
    <citation type="submission" date="2025-08" db="UniProtKB">
        <authorList>
            <consortium name="RefSeq"/>
        </authorList>
    </citation>
    <scope>IDENTIFICATION</scope>
    <source>
        <strain evidence="9">S238N-H82</strain>
        <tissue evidence="9">Testes</tissue>
    </source>
</reference>
<accession>A0A9J7M6J7</accession>
<dbReference type="GO" id="GO:0008506">
    <property type="term" value="F:sucrose:proton symporter activity"/>
    <property type="evidence" value="ECO:0000318"/>
    <property type="project" value="GO_Central"/>
</dbReference>
<feature type="region of interest" description="Disordered" evidence="6">
    <location>
        <begin position="128"/>
        <end position="153"/>
    </location>
</feature>